<dbReference type="EMBL" id="CP015596">
    <property type="protein sequence ID" value="ANE81317.1"/>
    <property type="molecule type" value="Genomic_DNA"/>
</dbReference>
<evidence type="ECO:0000313" key="3">
    <source>
        <dbReference type="Proteomes" id="UP000077143"/>
    </source>
</evidence>
<sequence length="271" mass="29522">MPFISDFRTVAVGIDDPNSFTGMTWGIPPMFQFEPHSNLSWTVSFSAGIHLPSADTNLQDLPPIIVAMPLFVTDCQAGPQVAYDSNGGIRTLDTYNSQISRRPYDGDNILYEIRPISKTSDRRTDRLMARYEIRCETRDFNTTPAGIAAENFELAYLPRRAAEAGLTPGLGGLEPGFGVSLSPYTHGNGESDDVVIDIAGLDPTPAGIQDRTAFWHIVRNNELAVRGSIAQRWIATADAWQKWVFIGLGGAFLGALLATVIPAHPGGKRES</sequence>
<dbReference type="KEGG" id="madi:A7U43_20295"/>
<reference evidence="2 3" key="1">
    <citation type="submission" date="2016-05" db="EMBL/GenBank/DDBJ databases">
        <title>Complete genome sequence of a phthalic acid esters degrading Mycobacterium sp. YC-RL4.</title>
        <authorList>
            <person name="Ren L."/>
            <person name="Fan S."/>
            <person name="Ruth N."/>
            <person name="Jia Y."/>
            <person name="Wang J."/>
            <person name="Qiao C."/>
        </authorList>
    </citation>
    <scope>NUCLEOTIDE SEQUENCE [LARGE SCALE GENOMIC DNA]</scope>
    <source>
        <strain evidence="2 3">YC-RL4</strain>
    </source>
</reference>
<name>A0A172UQ37_9MYCO</name>
<keyword evidence="1" id="KW-0472">Membrane</keyword>
<protein>
    <submittedName>
        <fullName evidence="2">Uncharacterized protein</fullName>
    </submittedName>
</protein>
<feature type="transmembrane region" description="Helical" evidence="1">
    <location>
        <begin position="243"/>
        <end position="263"/>
    </location>
</feature>
<keyword evidence="1" id="KW-1133">Transmembrane helix</keyword>
<keyword evidence="3" id="KW-1185">Reference proteome</keyword>
<evidence type="ECO:0000256" key="1">
    <source>
        <dbReference type="SAM" id="Phobius"/>
    </source>
</evidence>
<accession>A0A172UQ37</accession>
<evidence type="ECO:0000313" key="2">
    <source>
        <dbReference type="EMBL" id="ANE81317.1"/>
    </source>
</evidence>
<gene>
    <name evidence="2" type="ORF">A7U43_20295</name>
</gene>
<organism evidence="2 3">
    <name type="scientific">Mycobacterium adipatum</name>
    <dbReference type="NCBI Taxonomy" id="1682113"/>
    <lineage>
        <taxon>Bacteria</taxon>
        <taxon>Bacillati</taxon>
        <taxon>Actinomycetota</taxon>
        <taxon>Actinomycetes</taxon>
        <taxon>Mycobacteriales</taxon>
        <taxon>Mycobacteriaceae</taxon>
        <taxon>Mycobacterium</taxon>
    </lineage>
</organism>
<dbReference type="AlphaFoldDB" id="A0A172UQ37"/>
<proteinExistence type="predicted"/>
<keyword evidence="1" id="KW-0812">Transmembrane</keyword>
<dbReference type="Proteomes" id="UP000077143">
    <property type="component" value="Chromosome"/>
</dbReference>